<dbReference type="Proteomes" id="UP000824533">
    <property type="component" value="Linkage Group LG06"/>
</dbReference>
<comment type="caution">
    <text evidence="1">The sequence shown here is derived from an EMBL/GenBank/DDBJ whole genome shotgun (WGS) entry which is preliminary data.</text>
</comment>
<dbReference type="EMBL" id="CM034392">
    <property type="protein sequence ID" value="KAJ0180441.1"/>
    <property type="molecule type" value="Genomic_DNA"/>
</dbReference>
<reference evidence="1 2" key="1">
    <citation type="journal article" date="2021" name="Front. Genet.">
        <title>Chromosome-Level Genome Assembly Reveals Significant Gene Expansion in the Toll and IMD Signaling Pathways of Dendrolimus kikuchii.</title>
        <authorList>
            <person name="Zhou J."/>
            <person name="Wu P."/>
            <person name="Xiong Z."/>
            <person name="Liu N."/>
            <person name="Zhao N."/>
            <person name="Ji M."/>
            <person name="Qiu Y."/>
            <person name="Yang B."/>
        </authorList>
    </citation>
    <scope>NUCLEOTIDE SEQUENCE [LARGE SCALE GENOMIC DNA]</scope>
    <source>
        <strain evidence="1">Ann1</strain>
    </source>
</reference>
<sequence>MKQKHLKKIVLKIQQDFSWIISLGFLAPDYTYFCGCCHGISFECPLKCDCLEKYVDCSKKNLVAVPKIPKWVERLDLSYNKFNENVTQSFDNLVHLKELKLDKNALHEIPNLLSHEQIQEISMNRNSIASIDAGRFPENSSIRIFNLNNNHIKIIQEGALNNLTNLEALKLNRNEIKSLPNHLFMYQTNLRTLELNHNKLHVINGLLFQGLSNLTTLKLRYNNIDNIMDGAFFGFKSVNLLQLDHNKIRSISKGWMYGLESLITLSLSNNLITEIDLGSWELCTNLEILDLSHNYLMEIEGRSFQHLINLRSLNLSNNNISSISQEAFSYMVQLQTLYLNNNKISWTVEDMSGPFSKLQNLETFSLASNHIKSINSRAFEGLENLVELDLKGNNITSIQQHAFNSMSRLRKLHLNSSSLLCDCNLLWIVKWIKEKAEYKYVSANCAYPAEVRGISVTKLKEDNCGDSPKPKVVEHPKTHLAIKGRSANLVCSATSNPFNNMTFLWRKNNGNVSNPTVYENVTMLTGNQPKATSVLVIPNVTHSDSGKYQCVVTNNFGTTYSTKAKVNIVTFPRFIKTPTNITVKTGDTVTLNCAATGDPPPEISWKKDGGNDFPAARERRMNVMPTDHLFFIVNAKTTDMGIYSCAAKNPAGTIIANASLTVLQEPSFVKVMENKEVTSGDSVVIPCMISGSPKPVLKWLKGGTPVVPSDRYYFTAENQLLVIISAEASDAGNYECEISNELGTKKEMTELRVMPPVAILVNEKDMTGIIIITVVCCAVGTSVIWVVIIYHTRRRMTSAVRSFPTESMKMTHVVHSDSESPQMFSDNISEHSSCKDSGTGDSAKQTSFDGVPIGFERIEPAHFETAACRSYSPVPEAHKLLPSSFKPSIQVCVNTSVTPATYSFSSHSSSNHIFICIVNLYNRAANIWIPLGCGELQRGIITNQNTRKRFQEITAVTKHAKFKDNIILLLLSAPLVPGYGQPGTGQPGYGGPVPGGQQLEVGHGPYPSIAPGGGISPQVQQWFYAVDKDRSGFISVAELKSALVNAQGQTFSDTACLLMIGMFDKDRSGHISLDEFDKLYTYINQWLAVFKTYDLDQSGCIDEEELSKALTQMGFRFSPDFVSFLVKRSDPTEGKISVDSFIVLCVQIQRFTEAFRARDTQQNGTVTIGFEDFLNVALSCSI</sequence>
<evidence type="ECO:0000313" key="2">
    <source>
        <dbReference type="Proteomes" id="UP000824533"/>
    </source>
</evidence>
<accession>A0ACC1D9C9</accession>
<gene>
    <name evidence="1" type="ORF">K1T71_003845</name>
</gene>
<proteinExistence type="predicted"/>
<protein>
    <submittedName>
        <fullName evidence="1">Uncharacterized protein</fullName>
    </submittedName>
</protein>
<organism evidence="1 2">
    <name type="scientific">Dendrolimus kikuchii</name>
    <dbReference type="NCBI Taxonomy" id="765133"/>
    <lineage>
        <taxon>Eukaryota</taxon>
        <taxon>Metazoa</taxon>
        <taxon>Ecdysozoa</taxon>
        <taxon>Arthropoda</taxon>
        <taxon>Hexapoda</taxon>
        <taxon>Insecta</taxon>
        <taxon>Pterygota</taxon>
        <taxon>Neoptera</taxon>
        <taxon>Endopterygota</taxon>
        <taxon>Lepidoptera</taxon>
        <taxon>Glossata</taxon>
        <taxon>Ditrysia</taxon>
        <taxon>Bombycoidea</taxon>
        <taxon>Lasiocampidae</taxon>
        <taxon>Dendrolimus</taxon>
    </lineage>
</organism>
<evidence type="ECO:0000313" key="1">
    <source>
        <dbReference type="EMBL" id="KAJ0180441.1"/>
    </source>
</evidence>
<name>A0ACC1D9C9_9NEOP</name>
<keyword evidence="2" id="KW-1185">Reference proteome</keyword>